<proteinExistence type="predicted"/>
<organism evidence="2 3">
    <name type="scientific">Piromyces finnis</name>
    <dbReference type="NCBI Taxonomy" id="1754191"/>
    <lineage>
        <taxon>Eukaryota</taxon>
        <taxon>Fungi</taxon>
        <taxon>Fungi incertae sedis</taxon>
        <taxon>Chytridiomycota</taxon>
        <taxon>Chytridiomycota incertae sedis</taxon>
        <taxon>Neocallimastigomycetes</taxon>
        <taxon>Neocallimastigales</taxon>
        <taxon>Neocallimastigaceae</taxon>
        <taxon>Piromyces</taxon>
    </lineage>
</organism>
<keyword evidence="3" id="KW-1185">Reference proteome</keyword>
<comment type="caution">
    <text evidence="2">The sequence shown here is derived from an EMBL/GenBank/DDBJ whole genome shotgun (WGS) entry which is preliminary data.</text>
</comment>
<dbReference type="Gene3D" id="3.10.20.90">
    <property type="entry name" value="Phosphatidylinositol 3-kinase Catalytic Subunit, Chain A, domain 1"/>
    <property type="match status" value="1"/>
</dbReference>
<reference evidence="2 3" key="1">
    <citation type="submission" date="2016-08" db="EMBL/GenBank/DDBJ databases">
        <title>Genomes of anaerobic fungi encode conserved fungal cellulosomes for biomass hydrolysis.</title>
        <authorList>
            <consortium name="DOE Joint Genome Institute"/>
            <person name="Haitjema C.H."/>
            <person name="Gilmore S.P."/>
            <person name="Henske J.K."/>
            <person name="Solomon K.V."/>
            <person name="De Groot R."/>
            <person name="Kuo A."/>
            <person name="Mondo S.J."/>
            <person name="Salamov A.A."/>
            <person name="Labutti K."/>
            <person name="Zhao Z."/>
            <person name="Chiniquy J."/>
            <person name="Barry K."/>
            <person name="Brewer H.M."/>
            <person name="Purvine S.O."/>
            <person name="Wright A.T."/>
            <person name="Boxma B."/>
            <person name="Van Alen T."/>
            <person name="Hackstein J.H."/>
            <person name="Baker S.E."/>
            <person name="Grigoriev I.V."/>
            <person name="O'Malley M.A."/>
        </authorList>
    </citation>
    <scope>NUCLEOTIDE SEQUENCE [LARGE SCALE GENOMIC DNA]</scope>
    <source>
        <strain evidence="3">finn</strain>
    </source>
</reference>
<accession>A0A1Y1VAR4</accession>
<dbReference type="PANTHER" id="PTHR10562">
    <property type="entry name" value="SMALL UBIQUITIN-RELATED MODIFIER"/>
    <property type="match status" value="1"/>
</dbReference>
<dbReference type="InterPro" id="IPR022617">
    <property type="entry name" value="Rad60/SUMO-like_dom"/>
</dbReference>
<gene>
    <name evidence="2" type="ORF">BCR36DRAFT_582991</name>
</gene>
<feature type="domain" description="Ubiquitin-like" evidence="1">
    <location>
        <begin position="12"/>
        <end position="89"/>
    </location>
</feature>
<dbReference type="Pfam" id="PF11976">
    <property type="entry name" value="Rad60-SLD"/>
    <property type="match status" value="1"/>
</dbReference>
<dbReference type="InterPro" id="IPR000626">
    <property type="entry name" value="Ubiquitin-like_dom"/>
</dbReference>
<dbReference type="CDD" id="cd16116">
    <property type="entry name" value="Ubl_Smt3_like"/>
    <property type="match status" value="1"/>
</dbReference>
<dbReference type="OrthoDB" id="442921at2759"/>
<evidence type="ECO:0000313" key="3">
    <source>
        <dbReference type="Proteomes" id="UP000193719"/>
    </source>
</evidence>
<dbReference type="STRING" id="1754191.A0A1Y1VAR4"/>
<dbReference type="SMART" id="SM00213">
    <property type="entry name" value="UBQ"/>
    <property type="match status" value="1"/>
</dbReference>
<dbReference type="PROSITE" id="PS50053">
    <property type="entry name" value="UBIQUITIN_2"/>
    <property type="match status" value="1"/>
</dbReference>
<sequence length="91" mass="10325">MENDSKRETTSEHINLKVIGSDKNEIAFKIKRTTPLQKLMDAYIEKMGFERNSVRFLFDGQRLVGSNTPQDLEMENEDIITAASEQIGGGF</sequence>
<dbReference type="AlphaFoldDB" id="A0A1Y1VAR4"/>
<evidence type="ECO:0000313" key="2">
    <source>
        <dbReference type="EMBL" id="ORX51444.1"/>
    </source>
</evidence>
<dbReference type="Proteomes" id="UP000193719">
    <property type="component" value="Unassembled WGS sequence"/>
</dbReference>
<dbReference type="EMBL" id="MCFH01000018">
    <property type="protein sequence ID" value="ORX51444.1"/>
    <property type="molecule type" value="Genomic_DNA"/>
</dbReference>
<dbReference type="InterPro" id="IPR029071">
    <property type="entry name" value="Ubiquitin-like_domsf"/>
</dbReference>
<reference evidence="2 3" key="2">
    <citation type="submission" date="2016-08" db="EMBL/GenBank/DDBJ databases">
        <title>Pervasive Adenine N6-methylation of Active Genes in Fungi.</title>
        <authorList>
            <consortium name="DOE Joint Genome Institute"/>
            <person name="Mondo S.J."/>
            <person name="Dannebaum R.O."/>
            <person name="Kuo R.C."/>
            <person name="Labutti K."/>
            <person name="Haridas S."/>
            <person name="Kuo A."/>
            <person name="Salamov A."/>
            <person name="Ahrendt S.R."/>
            <person name="Lipzen A."/>
            <person name="Sullivan W."/>
            <person name="Andreopoulos W.B."/>
            <person name="Clum A."/>
            <person name="Lindquist E."/>
            <person name="Daum C."/>
            <person name="Ramamoorthy G.K."/>
            <person name="Gryganskyi A."/>
            <person name="Culley D."/>
            <person name="Magnuson J.K."/>
            <person name="James T.Y."/>
            <person name="O'Malley M.A."/>
            <person name="Stajich J.E."/>
            <person name="Spatafora J.W."/>
            <person name="Visel A."/>
            <person name="Grigoriev I.V."/>
        </authorList>
    </citation>
    <scope>NUCLEOTIDE SEQUENCE [LARGE SCALE GENOMIC DNA]</scope>
    <source>
        <strain evidence="3">finn</strain>
    </source>
</reference>
<name>A0A1Y1VAR4_9FUNG</name>
<dbReference type="SUPFAM" id="SSF54236">
    <property type="entry name" value="Ubiquitin-like"/>
    <property type="match status" value="1"/>
</dbReference>
<evidence type="ECO:0000259" key="1">
    <source>
        <dbReference type="PROSITE" id="PS50053"/>
    </source>
</evidence>
<protein>
    <submittedName>
        <fullName evidence="2">Small ubiquitin-like modifier</fullName>
    </submittedName>
</protein>